<name>A0A1S1U4E8_9BURK</name>
<comment type="caution">
    <text evidence="1">The sequence shown here is derived from an EMBL/GenBank/DDBJ whole genome shotgun (WGS) entry which is preliminary data.</text>
</comment>
<sequence length="104" mass="11248">MKNTAVLSLTSEDDGTTVGHLCIFFRLKLTSIHPAEINAVLHSHAIKKLQVIGTKNGFECSFPLTLGNLFSVQSLAESAEQALFIAGLDGDYNLRVNSNLLCDV</sequence>
<dbReference type="EMBL" id="LFKP01000010">
    <property type="protein sequence ID" value="OHV95332.1"/>
    <property type="molecule type" value="Genomic_DNA"/>
</dbReference>
<protein>
    <submittedName>
        <fullName evidence="1">Uncharacterized protein</fullName>
    </submittedName>
</protein>
<proteinExistence type="predicted"/>
<dbReference type="AlphaFoldDB" id="A0A1S1U4E8"/>
<dbReference type="RefSeq" id="WP_071078545.1">
    <property type="nucleotide sequence ID" value="NZ_LFKP01000010.1"/>
</dbReference>
<accession>A0A1S1U4E8</accession>
<evidence type="ECO:0000313" key="1">
    <source>
        <dbReference type="EMBL" id="OHV95332.1"/>
    </source>
</evidence>
<organism evidence="1 2">
    <name type="scientific">Janthinobacterium lividum</name>
    <dbReference type="NCBI Taxonomy" id="29581"/>
    <lineage>
        <taxon>Bacteria</taxon>
        <taxon>Pseudomonadati</taxon>
        <taxon>Pseudomonadota</taxon>
        <taxon>Betaproteobacteria</taxon>
        <taxon>Burkholderiales</taxon>
        <taxon>Oxalobacteraceae</taxon>
        <taxon>Janthinobacterium</taxon>
    </lineage>
</organism>
<evidence type="ECO:0000313" key="2">
    <source>
        <dbReference type="Proteomes" id="UP000179840"/>
    </source>
</evidence>
<reference evidence="1 2" key="1">
    <citation type="submission" date="2015-06" db="EMBL/GenBank/DDBJ databases">
        <title>Draft genome sequencing of a biphenyl-degrading bacterium, Janthinobacterium lividum MEG1.</title>
        <authorList>
            <person name="Shimodaira J."/>
            <person name="Hatta T."/>
        </authorList>
    </citation>
    <scope>NUCLEOTIDE SEQUENCE [LARGE SCALE GENOMIC DNA]</scope>
    <source>
        <strain evidence="1 2">MEG1</strain>
    </source>
</reference>
<gene>
    <name evidence="1" type="ORF">AKG95_19320</name>
</gene>
<dbReference type="Proteomes" id="UP000179840">
    <property type="component" value="Unassembled WGS sequence"/>
</dbReference>